<dbReference type="AlphaFoldDB" id="A0A9D1JFZ3"/>
<feature type="signal peptide" evidence="2">
    <location>
        <begin position="1"/>
        <end position="23"/>
    </location>
</feature>
<dbReference type="InterPro" id="IPR046357">
    <property type="entry name" value="PPIase_dom_sf"/>
</dbReference>
<dbReference type="SUPFAM" id="SSF54534">
    <property type="entry name" value="FKBP-like"/>
    <property type="match status" value="1"/>
</dbReference>
<dbReference type="Proteomes" id="UP000886841">
    <property type="component" value="Unassembled WGS sequence"/>
</dbReference>
<dbReference type="PROSITE" id="PS51257">
    <property type="entry name" value="PROKAR_LIPOPROTEIN"/>
    <property type="match status" value="1"/>
</dbReference>
<proteinExistence type="predicted"/>
<evidence type="ECO:0000259" key="3">
    <source>
        <dbReference type="PROSITE" id="PS50198"/>
    </source>
</evidence>
<dbReference type="InterPro" id="IPR000297">
    <property type="entry name" value="PPIase_PpiC"/>
</dbReference>
<keyword evidence="1" id="KW-0697">Rotamase</keyword>
<evidence type="ECO:0000313" key="4">
    <source>
        <dbReference type="EMBL" id="HIR93250.1"/>
    </source>
</evidence>
<feature type="chain" id="PRO_5039676570" evidence="2">
    <location>
        <begin position="24"/>
        <end position="364"/>
    </location>
</feature>
<sequence>MKKFGKKIVCGTLMAALALGALTGCSDKKVDGTQTVATVDQTEITMGTASFLARYQQASTEAMYQQMMGSLSGQSMDIWDGETENGKTYGEEAKDNIMTLLNQLLVMEKHAPDYGITVTDEEKEAISAAAEGFMSANSQEVIEKIGVSQSDIERLLELQTIQSKMYGPMTADVDTNVPDEEANQSVITLVRVSTVGTEKDEDGNTIELTDEEKAQKKELAQQVLDKVKAAGAEGDMDALAKEVDEDLSSTKRTYTTASAREDGNIDTEILDAVEGLTDGQVYDGVVELEDGYAVVRMDKVLDEEATESQRNSIISSRKQDLYNETLDQWTEEFPIQVEDSVWKQLTITDDVSFLMVTNTGTTAE</sequence>
<comment type="caution">
    <text evidence="4">The sequence shown here is derived from an EMBL/GenBank/DDBJ whole genome shotgun (WGS) entry which is preliminary data.</text>
</comment>
<protein>
    <submittedName>
        <fullName evidence="4">Peptidyl-prolyl cis-trans isomerase</fullName>
    </submittedName>
</protein>
<feature type="domain" description="PpiC" evidence="3">
    <location>
        <begin position="206"/>
        <end position="299"/>
    </location>
</feature>
<dbReference type="GO" id="GO:0003755">
    <property type="term" value="F:peptidyl-prolyl cis-trans isomerase activity"/>
    <property type="evidence" value="ECO:0007669"/>
    <property type="project" value="UniProtKB-KW"/>
</dbReference>
<evidence type="ECO:0000313" key="5">
    <source>
        <dbReference type="Proteomes" id="UP000886841"/>
    </source>
</evidence>
<dbReference type="SUPFAM" id="SSF109998">
    <property type="entry name" value="Triger factor/SurA peptide-binding domain-like"/>
    <property type="match status" value="1"/>
</dbReference>
<reference evidence="4" key="1">
    <citation type="submission" date="2020-10" db="EMBL/GenBank/DDBJ databases">
        <authorList>
            <person name="Gilroy R."/>
        </authorList>
    </citation>
    <scope>NUCLEOTIDE SEQUENCE</scope>
    <source>
        <strain evidence="4">ChiSxjej1B13-7041</strain>
    </source>
</reference>
<evidence type="ECO:0000256" key="1">
    <source>
        <dbReference type="PROSITE-ProRule" id="PRU00278"/>
    </source>
</evidence>
<dbReference type="EMBL" id="DVHU01000065">
    <property type="protein sequence ID" value="HIR93250.1"/>
    <property type="molecule type" value="Genomic_DNA"/>
</dbReference>
<evidence type="ECO:0000256" key="2">
    <source>
        <dbReference type="SAM" id="SignalP"/>
    </source>
</evidence>
<reference evidence="4" key="2">
    <citation type="journal article" date="2021" name="PeerJ">
        <title>Extensive microbial diversity within the chicken gut microbiome revealed by metagenomics and culture.</title>
        <authorList>
            <person name="Gilroy R."/>
            <person name="Ravi A."/>
            <person name="Getino M."/>
            <person name="Pursley I."/>
            <person name="Horton D.L."/>
            <person name="Alikhan N.F."/>
            <person name="Baker D."/>
            <person name="Gharbi K."/>
            <person name="Hall N."/>
            <person name="Watson M."/>
            <person name="Adriaenssens E.M."/>
            <person name="Foster-Nyarko E."/>
            <person name="Jarju S."/>
            <person name="Secka A."/>
            <person name="Antonio M."/>
            <person name="Oren A."/>
            <person name="Chaudhuri R.R."/>
            <person name="La Ragione R."/>
            <person name="Hildebrand F."/>
            <person name="Pallen M.J."/>
        </authorList>
    </citation>
    <scope>NUCLEOTIDE SEQUENCE</scope>
    <source>
        <strain evidence="4">ChiSxjej1B13-7041</strain>
    </source>
</reference>
<keyword evidence="1 4" id="KW-0413">Isomerase</keyword>
<dbReference type="InterPro" id="IPR027304">
    <property type="entry name" value="Trigger_fact/SurA_dom_sf"/>
</dbReference>
<accession>A0A9D1JFZ3</accession>
<gene>
    <name evidence="4" type="ORF">IAB98_07530</name>
</gene>
<name>A0A9D1JFZ3_9FIRM</name>
<dbReference type="PROSITE" id="PS50198">
    <property type="entry name" value="PPIC_PPIASE_2"/>
    <property type="match status" value="1"/>
</dbReference>
<organism evidence="4 5">
    <name type="scientific">Candidatus Egerieimonas intestinavium</name>
    <dbReference type="NCBI Taxonomy" id="2840777"/>
    <lineage>
        <taxon>Bacteria</taxon>
        <taxon>Bacillati</taxon>
        <taxon>Bacillota</taxon>
        <taxon>Clostridia</taxon>
        <taxon>Lachnospirales</taxon>
        <taxon>Lachnospiraceae</taxon>
        <taxon>Lachnospiraceae incertae sedis</taxon>
        <taxon>Candidatus Egerieimonas</taxon>
    </lineage>
</organism>
<dbReference type="Gene3D" id="3.10.50.40">
    <property type="match status" value="1"/>
</dbReference>
<keyword evidence="2" id="KW-0732">Signal</keyword>